<proteinExistence type="predicted"/>
<accession>A0A645JSB9</accession>
<reference evidence="1" key="1">
    <citation type="submission" date="2019-08" db="EMBL/GenBank/DDBJ databases">
        <authorList>
            <person name="Kucharzyk K."/>
            <person name="Murdoch R.W."/>
            <person name="Higgins S."/>
            <person name="Loffler F."/>
        </authorList>
    </citation>
    <scope>NUCLEOTIDE SEQUENCE</scope>
</reference>
<protein>
    <submittedName>
        <fullName evidence="1">Uncharacterized protein</fullName>
    </submittedName>
</protein>
<name>A0A645JSB9_9ZZZZ</name>
<organism evidence="1">
    <name type="scientific">bioreactor metagenome</name>
    <dbReference type="NCBI Taxonomy" id="1076179"/>
    <lineage>
        <taxon>unclassified sequences</taxon>
        <taxon>metagenomes</taxon>
        <taxon>ecological metagenomes</taxon>
    </lineage>
</organism>
<evidence type="ECO:0000313" key="1">
    <source>
        <dbReference type="EMBL" id="MPN62994.1"/>
    </source>
</evidence>
<gene>
    <name evidence="1" type="ORF">SDC9_210748</name>
</gene>
<dbReference type="EMBL" id="VSSQ01141768">
    <property type="protein sequence ID" value="MPN62994.1"/>
    <property type="molecule type" value="Genomic_DNA"/>
</dbReference>
<dbReference type="AlphaFoldDB" id="A0A645JSB9"/>
<comment type="caution">
    <text evidence="1">The sequence shown here is derived from an EMBL/GenBank/DDBJ whole genome shotgun (WGS) entry which is preliminary data.</text>
</comment>
<sequence>MGIFGFDLSRPLRLKIYDDSPANLAAIAPYRVDVEETEHE</sequence>